<dbReference type="SMART" id="SM00353">
    <property type="entry name" value="HLH"/>
    <property type="match status" value="1"/>
</dbReference>
<evidence type="ECO:0000256" key="3">
    <source>
        <dbReference type="ARBA" id="ARBA00023125"/>
    </source>
</evidence>
<dbReference type="AlphaFoldDB" id="A0A7N0UG09"/>
<organism evidence="8 9">
    <name type="scientific">Kalanchoe fedtschenkoi</name>
    <name type="common">Lavender scallops</name>
    <name type="synonym">South American air plant</name>
    <dbReference type="NCBI Taxonomy" id="63787"/>
    <lineage>
        <taxon>Eukaryota</taxon>
        <taxon>Viridiplantae</taxon>
        <taxon>Streptophyta</taxon>
        <taxon>Embryophyta</taxon>
        <taxon>Tracheophyta</taxon>
        <taxon>Spermatophyta</taxon>
        <taxon>Magnoliopsida</taxon>
        <taxon>eudicotyledons</taxon>
        <taxon>Gunneridae</taxon>
        <taxon>Pentapetalae</taxon>
        <taxon>Saxifragales</taxon>
        <taxon>Crassulaceae</taxon>
        <taxon>Kalanchoe</taxon>
    </lineage>
</organism>
<feature type="region of interest" description="Disordered" evidence="6">
    <location>
        <begin position="220"/>
        <end position="254"/>
    </location>
</feature>
<evidence type="ECO:0000313" key="9">
    <source>
        <dbReference type="Proteomes" id="UP000594263"/>
    </source>
</evidence>
<keyword evidence="4" id="KW-0804">Transcription</keyword>
<dbReference type="EnsemblPlants" id="Kaladp0066s0113.1.v1.1">
    <property type="protein sequence ID" value="Kaladp0066s0113.1.v1.1"/>
    <property type="gene ID" value="Kaladp0066s0113.v1.1"/>
</dbReference>
<dbReference type="Gene3D" id="4.10.280.10">
    <property type="entry name" value="Helix-loop-helix DNA-binding domain"/>
    <property type="match status" value="1"/>
</dbReference>
<evidence type="ECO:0000256" key="6">
    <source>
        <dbReference type="SAM" id="MobiDB-lite"/>
    </source>
</evidence>
<dbReference type="PANTHER" id="PTHR46684">
    <property type="entry name" value="TRANSCRIPTION FACTOR FAMA"/>
    <property type="match status" value="1"/>
</dbReference>
<feature type="region of interest" description="Disordered" evidence="6">
    <location>
        <begin position="113"/>
        <end position="135"/>
    </location>
</feature>
<keyword evidence="3" id="KW-0238">DNA-binding</keyword>
<dbReference type="Proteomes" id="UP000594263">
    <property type="component" value="Unplaced"/>
</dbReference>
<name>A0A7N0UG09_KALFE</name>
<proteinExistence type="predicted"/>
<comment type="subcellular location">
    <subcellularLocation>
        <location evidence="1">Nucleus</location>
    </subcellularLocation>
</comment>
<dbReference type="Pfam" id="PF00010">
    <property type="entry name" value="HLH"/>
    <property type="match status" value="1"/>
</dbReference>
<dbReference type="GO" id="GO:0046983">
    <property type="term" value="F:protein dimerization activity"/>
    <property type="evidence" value="ECO:0007669"/>
    <property type="project" value="InterPro"/>
</dbReference>
<accession>A0A7N0UG09</accession>
<feature type="compositionally biased region" description="Polar residues" evidence="6">
    <location>
        <begin position="114"/>
        <end position="128"/>
    </location>
</feature>
<dbReference type="PANTHER" id="PTHR46684:SF16">
    <property type="entry name" value="TRANSCRIPTION FACTOR BHLH67-LIKE ISOFORM X2"/>
    <property type="match status" value="1"/>
</dbReference>
<evidence type="ECO:0000256" key="1">
    <source>
        <dbReference type="ARBA" id="ARBA00004123"/>
    </source>
</evidence>
<keyword evidence="2" id="KW-0805">Transcription regulation</keyword>
<dbReference type="InterPro" id="IPR036638">
    <property type="entry name" value="HLH_DNA-bd_sf"/>
</dbReference>
<keyword evidence="5" id="KW-0539">Nucleus</keyword>
<reference evidence="8" key="1">
    <citation type="submission" date="2021-01" db="UniProtKB">
        <authorList>
            <consortium name="EnsemblPlants"/>
        </authorList>
    </citation>
    <scope>IDENTIFICATION</scope>
</reference>
<dbReference type="InterPro" id="IPR011598">
    <property type="entry name" value="bHLH_dom"/>
</dbReference>
<evidence type="ECO:0000256" key="4">
    <source>
        <dbReference type="ARBA" id="ARBA00023163"/>
    </source>
</evidence>
<keyword evidence="9" id="KW-1185">Reference proteome</keyword>
<evidence type="ECO:0000256" key="5">
    <source>
        <dbReference type="ARBA" id="ARBA00023242"/>
    </source>
</evidence>
<protein>
    <recommendedName>
        <fullName evidence="7">BHLH domain-containing protein</fullName>
    </recommendedName>
</protein>
<evidence type="ECO:0000313" key="8">
    <source>
        <dbReference type="EnsemblPlants" id="Kaladp0066s0113.1.v1.1"/>
    </source>
</evidence>
<dbReference type="GO" id="GO:0003700">
    <property type="term" value="F:DNA-binding transcription factor activity"/>
    <property type="evidence" value="ECO:0007669"/>
    <property type="project" value="InterPro"/>
</dbReference>
<evidence type="ECO:0000259" key="7">
    <source>
        <dbReference type="PROSITE" id="PS50888"/>
    </source>
</evidence>
<dbReference type="PROSITE" id="PS50888">
    <property type="entry name" value="BHLH"/>
    <property type="match status" value="1"/>
</dbReference>
<dbReference type="InterPro" id="IPR044283">
    <property type="entry name" value="FAMA/SPEECHLESS/MUTE-like"/>
</dbReference>
<feature type="domain" description="BHLH" evidence="7">
    <location>
        <begin position="151"/>
        <end position="202"/>
    </location>
</feature>
<dbReference type="GO" id="GO:0045893">
    <property type="term" value="P:positive regulation of DNA-templated transcription"/>
    <property type="evidence" value="ECO:0007669"/>
    <property type="project" value="TreeGrafter"/>
</dbReference>
<dbReference type="GO" id="GO:0005634">
    <property type="term" value="C:nucleus"/>
    <property type="evidence" value="ECO:0007669"/>
    <property type="project" value="UniProtKB-SubCell"/>
</dbReference>
<sequence length="386" mass="42967">MEEGCCGGGEGGGPINLSASFDGGVEPSARSDFLTASLGLDDRMPFLRMLHALDPSITHSLLKKNPTETETQILPVDCCITHDTPELHSPVMSEGKNPTQVSPDGTLEERGELNSVSECRQDSSSQLSCGKMRKPRKHAKVVVENKKDVEKQRMTHIAIERNRRRQMSDYLSVLRSLLPPAYAERGDQASIVGGAIDYVKKLEQLLQSLQAQKRQRKVDEMRNRCCSNSMPLSPETSDGISTSTSSSTASLDEDCDMNSPLEKKADINIRVVQTHVNLHIGCDDMKQSELIKLLIALERLRLKILHLNITSIHKSSFYSLSLNVEDECKLRSTEEISSSIEQLLNSINIYNGRRSSVTSKKEDDAKMYGMPHHHPHGACKEIEHMM</sequence>
<feature type="compositionally biased region" description="Polar residues" evidence="6">
    <location>
        <begin position="225"/>
        <end position="235"/>
    </location>
</feature>
<dbReference type="Gramene" id="Kaladp0066s0113.1.v1.1">
    <property type="protein sequence ID" value="Kaladp0066s0113.1.v1.1"/>
    <property type="gene ID" value="Kaladp0066s0113.v1.1"/>
</dbReference>
<evidence type="ECO:0000256" key="2">
    <source>
        <dbReference type="ARBA" id="ARBA00023015"/>
    </source>
</evidence>
<feature type="compositionally biased region" description="Low complexity" evidence="6">
    <location>
        <begin position="236"/>
        <end position="250"/>
    </location>
</feature>
<dbReference type="GO" id="GO:0003677">
    <property type="term" value="F:DNA binding"/>
    <property type="evidence" value="ECO:0007669"/>
    <property type="project" value="UniProtKB-KW"/>
</dbReference>
<dbReference type="SUPFAM" id="SSF47459">
    <property type="entry name" value="HLH, helix-loop-helix DNA-binding domain"/>
    <property type="match status" value="1"/>
</dbReference>
<dbReference type="GO" id="GO:0010052">
    <property type="term" value="P:guard cell differentiation"/>
    <property type="evidence" value="ECO:0007669"/>
    <property type="project" value="InterPro"/>
</dbReference>